<sequence>MDAVSKYRRSLEERRQAELQERVQKAVMEAQEAEGGCPNRDVTPVWKLSITDANDLQSNCVYTLNIWRPSQDLYGLLREGHRYRAYHLATSEGKKRSGIAHIQLTATKKTLFKDIEVSPEWLHQHFHARECVRFKDLQNPQFSSPCGEVDIVGCIVSIEGKQGHCPLLHLVDENFDLVSVRTYCSLEQLSVEELVKPRALVALGNLQVKPLSGPVPSLYAGEQAVFSVNPKESHLQEAMTRLKTFVQVTPQQKTSMFSPFTPLNRRAPAPACNSEGKDPKSLKRRRGLDYLSRIPSPPPINPLKTTASPCVNRTFNPPRRSVTPKPPQNESPRASRPPPGEEKWVNDEELAMIDTQALLEG</sequence>
<evidence type="ECO:0000313" key="5">
    <source>
        <dbReference type="Proteomes" id="UP000290572"/>
    </source>
</evidence>
<dbReference type="SUPFAM" id="SSF50249">
    <property type="entry name" value="Nucleic acid-binding proteins"/>
    <property type="match status" value="2"/>
</dbReference>
<dbReference type="GO" id="GO:0006355">
    <property type="term" value="P:regulation of DNA-templated transcription"/>
    <property type="evidence" value="ECO:0007669"/>
    <property type="project" value="TreeGrafter"/>
</dbReference>
<feature type="domain" description="BRCA2 OB3" evidence="2">
    <location>
        <begin position="129"/>
        <end position="247"/>
    </location>
</feature>
<dbReference type="SUPFAM" id="SSF81878">
    <property type="entry name" value="BRCA2 tower domain"/>
    <property type="match status" value="1"/>
</dbReference>
<evidence type="ECO:0000259" key="3">
    <source>
        <dbReference type="Pfam" id="PF22687"/>
    </source>
</evidence>
<evidence type="ECO:0000259" key="2">
    <source>
        <dbReference type="Pfam" id="PF09104"/>
    </source>
</evidence>
<name>A0A498MCE1_LABRO</name>
<dbReference type="PANTHER" id="PTHR11289">
    <property type="entry name" value="BREAST CANCER TYPE 2 SUSCEPTIBILITY PROTEIN BRCA2"/>
    <property type="match status" value="1"/>
</dbReference>
<dbReference type="InterPro" id="IPR015188">
    <property type="entry name" value="BRCA2_OB_3"/>
</dbReference>
<dbReference type="InterPro" id="IPR012340">
    <property type="entry name" value="NA-bd_OB-fold"/>
</dbReference>
<accession>A0A498MCE1</accession>
<dbReference type="GO" id="GO:0005634">
    <property type="term" value="C:nucleus"/>
    <property type="evidence" value="ECO:0007669"/>
    <property type="project" value="TreeGrafter"/>
</dbReference>
<dbReference type="EMBL" id="QBIY01012702">
    <property type="protein sequence ID" value="RXN18769.1"/>
    <property type="molecule type" value="Genomic_DNA"/>
</dbReference>
<protein>
    <submittedName>
        <fullName evidence="4">Breast cancer type 2 susceptibility-like protein</fullName>
    </submittedName>
</protein>
<organism evidence="4 5">
    <name type="scientific">Labeo rohita</name>
    <name type="common">Indian major carp</name>
    <name type="synonym">Cyprinus rohita</name>
    <dbReference type="NCBI Taxonomy" id="84645"/>
    <lineage>
        <taxon>Eukaryota</taxon>
        <taxon>Metazoa</taxon>
        <taxon>Chordata</taxon>
        <taxon>Craniata</taxon>
        <taxon>Vertebrata</taxon>
        <taxon>Euteleostomi</taxon>
        <taxon>Actinopterygii</taxon>
        <taxon>Neopterygii</taxon>
        <taxon>Teleostei</taxon>
        <taxon>Ostariophysi</taxon>
        <taxon>Cypriniformes</taxon>
        <taxon>Cyprinidae</taxon>
        <taxon>Labeoninae</taxon>
        <taxon>Labeonini</taxon>
        <taxon>Labeo</taxon>
    </lineage>
</organism>
<dbReference type="Proteomes" id="UP000290572">
    <property type="component" value="Unassembled WGS sequence"/>
</dbReference>
<dbReference type="Pfam" id="PF09104">
    <property type="entry name" value="BRCA-2_OB3"/>
    <property type="match status" value="1"/>
</dbReference>
<dbReference type="STRING" id="84645.A0A498MCE1"/>
<dbReference type="AlphaFoldDB" id="A0A498MCE1"/>
<dbReference type="Pfam" id="PF22687">
    <property type="entry name" value="BRCA2_TR2"/>
    <property type="match status" value="1"/>
</dbReference>
<dbReference type="GO" id="GO:0000724">
    <property type="term" value="P:double-strand break repair via homologous recombination"/>
    <property type="evidence" value="ECO:0007669"/>
    <property type="project" value="InterPro"/>
</dbReference>
<feature type="domain" description="BRCA2 TR2" evidence="3">
    <location>
        <begin position="277"/>
        <end position="328"/>
    </location>
</feature>
<dbReference type="InterPro" id="IPR055077">
    <property type="entry name" value="BRCA2_TR2"/>
</dbReference>
<feature type="region of interest" description="Disordered" evidence="1">
    <location>
        <begin position="256"/>
        <end position="361"/>
    </location>
</feature>
<feature type="compositionally biased region" description="Polar residues" evidence="1">
    <location>
        <begin position="303"/>
        <end position="315"/>
    </location>
</feature>
<evidence type="ECO:0000313" key="4">
    <source>
        <dbReference type="EMBL" id="RXN18769.1"/>
    </source>
</evidence>
<gene>
    <name evidence="4" type="ORF">ROHU_026062</name>
</gene>
<dbReference type="Gene3D" id="2.40.50.140">
    <property type="entry name" value="Nucleic acid-binding proteins"/>
    <property type="match status" value="2"/>
</dbReference>
<dbReference type="FunFam" id="2.40.50.140:FF:000195">
    <property type="entry name" value="Breast cancer type 2 susceptibility protein"/>
    <property type="match status" value="1"/>
</dbReference>
<comment type="caution">
    <text evidence="4">The sequence shown here is derived from an EMBL/GenBank/DDBJ whole genome shotgun (WGS) entry which is preliminary data.</text>
</comment>
<dbReference type="Gene3D" id="6.10.70.10">
    <property type="match status" value="1"/>
</dbReference>
<dbReference type="Pfam" id="PF21318">
    <property type="entry name" value="BRCA2DBD_OB2"/>
    <property type="match status" value="1"/>
</dbReference>
<keyword evidence="5" id="KW-1185">Reference proteome</keyword>
<dbReference type="InterPro" id="IPR015525">
    <property type="entry name" value="BRCA2"/>
</dbReference>
<reference evidence="4 5" key="1">
    <citation type="submission" date="2018-03" db="EMBL/GenBank/DDBJ databases">
        <title>Draft genome sequence of Rohu Carp (Labeo rohita).</title>
        <authorList>
            <person name="Das P."/>
            <person name="Kushwaha B."/>
            <person name="Joshi C.G."/>
            <person name="Kumar D."/>
            <person name="Nagpure N.S."/>
            <person name="Sahoo L."/>
            <person name="Das S.P."/>
            <person name="Bit A."/>
            <person name="Patnaik S."/>
            <person name="Meher P.K."/>
            <person name="Jayasankar P."/>
            <person name="Koringa P.G."/>
            <person name="Patel N.V."/>
            <person name="Hinsu A.T."/>
            <person name="Kumar R."/>
            <person name="Pandey M."/>
            <person name="Agarwal S."/>
            <person name="Srivastava S."/>
            <person name="Singh M."/>
            <person name="Iquebal M.A."/>
            <person name="Jaiswal S."/>
            <person name="Angadi U.B."/>
            <person name="Kumar N."/>
            <person name="Raza M."/>
            <person name="Shah T.M."/>
            <person name="Rai A."/>
            <person name="Jena J.K."/>
        </authorList>
    </citation>
    <scope>NUCLEOTIDE SEQUENCE [LARGE SCALE GENOMIC DNA]</scope>
    <source>
        <strain evidence="4">DASCIFA01</strain>
        <tissue evidence="4">Testis</tissue>
    </source>
</reference>
<dbReference type="PANTHER" id="PTHR11289:SF0">
    <property type="entry name" value="BREAST CANCER TYPE 2 SUSCEPTIBILITY PROTEIN"/>
    <property type="match status" value="1"/>
</dbReference>
<proteinExistence type="predicted"/>
<evidence type="ECO:0000256" key="1">
    <source>
        <dbReference type="SAM" id="MobiDB-lite"/>
    </source>
</evidence>